<evidence type="ECO:0000256" key="7">
    <source>
        <dbReference type="ARBA" id="ARBA00023228"/>
    </source>
</evidence>
<comment type="catalytic activity">
    <reaction evidence="18">
        <text>L-histidyl-L-alpha-amino acid(out) = L-histidyl-L-alpha-amino acid(in)</text>
        <dbReference type="Rhea" id="RHEA:79379"/>
        <dbReference type="ChEBI" id="CHEBI:229964"/>
    </reaction>
</comment>
<evidence type="ECO:0000256" key="22">
    <source>
        <dbReference type="ARBA" id="ARBA00045018"/>
    </source>
</evidence>
<feature type="non-terminal residue" evidence="27">
    <location>
        <position position="367"/>
    </location>
</feature>
<keyword evidence="28" id="KW-1185">Reference proteome</keyword>
<feature type="transmembrane region" description="Helical" evidence="25">
    <location>
        <begin position="13"/>
        <end position="33"/>
    </location>
</feature>
<proteinExistence type="inferred from homology"/>
<feature type="transmembrane region" description="Helical" evidence="25">
    <location>
        <begin position="134"/>
        <end position="153"/>
    </location>
</feature>
<comment type="subcellular location">
    <subcellularLocation>
        <location evidence="1">Lysosome membrane</location>
        <topology evidence="1">Multi-pass membrane protein</topology>
    </subcellularLocation>
</comment>
<dbReference type="InterPro" id="IPR036259">
    <property type="entry name" value="MFS_trans_sf"/>
</dbReference>
<evidence type="ECO:0000313" key="28">
    <source>
        <dbReference type="Proteomes" id="UP000193498"/>
    </source>
</evidence>
<dbReference type="STRING" id="1314790.A0A1Y1Y7K4"/>
<evidence type="ECO:0000256" key="1">
    <source>
        <dbReference type="ARBA" id="ARBA00004155"/>
    </source>
</evidence>
<protein>
    <recommendedName>
        <fullName evidence="21">Lysosomal dipeptide transporter MFSD1</fullName>
    </recommendedName>
    <alternativeName>
        <fullName evidence="22">Major facilitator superfamily domain-containing protein 1</fullName>
    </alternativeName>
</protein>
<dbReference type="AlphaFoldDB" id="A0A1Y1Y7K4"/>
<evidence type="ECO:0000256" key="3">
    <source>
        <dbReference type="ARBA" id="ARBA00022448"/>
    </source>
</evidence>
<reference evidence="27 28" key="1">
    <citation type="submission" date="2016-07" db="EMBL/GenBank/DDBJ databases">
        <title>Pervasive Adenine N6-methylation of Active Genes in Fungi.</title>
        <authorList>
            <consortium name="DOE Joint Genome Institute"/>
            <person name="Mondo S.J."/>
            <person name="Dannebaum R.O."/>
            <person name="Kuo R.C."/>
            <person name="Labutti K."/>
            <person name="Haridas S."/>
            <person name="Kuo A."/>
            <person name="Salamov A."/>
            <person name="Ahrendt S.R."/>
            <person name="Lipzen A."/>
            <person name="Sullivan W."/>
            <person name="Andreopoulos W.B."/>
            <person name="Clum A."/>
            <person name="Lindquist E."/>
            <person name="Daum C."/>
            <person name="Ramamoorthy G.K."/>
            <person name="Gryganskyi A."/>
            <person name="Culley D."/>
            <person name="Magnuson J.K."/>
            <person name="James T.Y."/>
            <person name="O'Malley M.A."/>
            <person name="Stajich J.E."/>
            <person name="Spatafora J.W."/>
            <person name="Visel A."/>
            <person name="Grigoriev I.V."/>
        </authorList>
    </citation>
    <scope>NUCLEOTIDE SEQUENCE [LARGE SCALE GENOMIC DNA]</scope>
    <source>
        <strain evidence="27 28">CBS 931.73</strain>
    </source>
</reference>
<keyword evidence="3" id="KW-0813">Transport</keyword>
<evidence type="ECO:0000256" key="21">
    <source>
        <dbReference type="ARBA" id="ARBA00044985"/>
    </source>
</evidence>
<dbReference type="PANTHER" id="PTHR23512:SF3">
    <property type="entry name" value="MAJOR FACILITATOR SUPERFAMILY DOMAIN-CONTAINING PROTEIN 1"/>
    <property type="match status" value="1"/>
</dbReference>
<dbReference type="InterPro" id="IPR011701">
    <property type="entry name" value="MFS"/>
</dbReference>
<name>A0A1Y1Y7K4_9FUNG</name>
<dbReference type="InterPro" id="IPR020846">
    <property type="entry name" value="MFS_dom"/>
</dbReference>
<comment type="catalytic activity">
    <reaction evidence="20">
        <text>L-lysyl-glycine(out) = L-lysyl-glycine(in)</text>
        <dbReference type="Rhea" id="RHEA:79407"/>
        <dbReference type="ChEBI" id="CHEBI:191202"/>
    </reaction>
</comment>
<evidence type="ECO:0000256" key="25">
    <source>
        <dbReference type="SAM" id="Phobius"/>
    </source>
</evidence>
<evidence type="ECO:0000256" key="19">
    <source>
        <dbReference type="ARBA" id="ARBA00044919"/>
    </source>
</evidence>
<evidence type="ECO:0000256" key="16">
    <source>
        <dbReference type="ARBA" id="ARBA00044900"/>
    </source>
</evidence>
<feature type="transmembrane region" description="Helical" evidence="25">
    <location>
        <begin position="192"/>
        <end position="213"/>
    </location>
</feature>
<dbReference type="PROSITE" id="PS50850">
    <property type="entry name" value="MFS"/>
    <property type="match status" value="1"/>
</dbReference>
<feature type="transmembrane region" description="Helical" evidence="25">
    <location>
        <begin position="284"/>
        <end position="302"/>
    </location>
</feature>
<comment type="catalytic activity">
    <reaction evidence="15">
        <text>L-arginyl-L-alpha-amino acid(out) = L-arginyl-L-alpha-amino acid(in)</text>
        <dbReference type="Rhea" id="RHEA:79371"/>
        <dbReference type="ChEBI" id="CHEBI:84315"/>
    </reaction>
</comment>
<comment type="catalytic activity">
    <reaction evidence="9">
        <text>L-histidyl-glycine(out) = L-histidyl-glycine(in)</text>
        <dbReference type="Rhea" id="RHEA:79395"/>
        <dbReference type="ChEBI" id="CHEBI:229957"/>
    </reaction>
</comment>
<evidence type="ECO:0000256" key="20">
    <source>
        <dbReference type="ARBA" id="ARBA00044924"/>
    </source>
</evidence>
<dbReference type="InParanoid" id="A0A1Y1Y7K4"/>
<comment type="catalytic activity">
    <reaction evidence="17">
        <text>L-arginyl-glycine(out) = L-arginyl-glycine(in)</text>
        <dbReference type="Rhea" id="RHEA:79391"/>
        <dbReference type="ChEBI" id="CHEBI:229955"/>
    </reaction>
</comment>
<comment type="similarity">
    <text evidence="2">Belongs to the major facilitator superfamily.</text>
</comment>
<evidence type="ECO:0000256" key="2">
    <source>
        <dbReference type="ARBA" id="ARBA00008335"/>
    </source>
</evidence>
<accession>A0A1Y1Y7K4</accession>
<dbReference type="SUPFAM" id="SSF103473">
    <property type="entry name" value="MFS general substrate transporter"/>
    <property type="match status" value="1"/>
</dbReference>
<dbReference type="OrthoDB" id="424834at2759"/>
<comment type="catalytic activity">
    <reaction evidence="14">
        <text>L-aspartyl-L-lysine(out) = L-aspartyl-L-lysine(in)</text>
        <dbReference type="Rhea" id="RHEA:79411"/>
        <dbReference type="ChEBI" id="CHEBI:229953"/>
    </reaction>
</comment>
<evidence type="ECO:0000256" key="12">
    <source>
        <dbReference type="ARBA" id="ARBA00044891"/>
    </source>
</evidence>
<evidence type="ECO:0000256" key="5">
    <source>
        <dbReference type="ARBA" id="ARBA00022989"/>
    </source>
</evidence>
<evidence type="ECO:0000256" key="15">
    <source>
        <dbReference type="ARBA" id="ARBA00044899"/>
    </source>
</evidence>
<evidence type="ECO:0000256" key="14">
    <source>
        <dbReference type="ARBA" id="ARBA00044898"/>
    </source>
</evidence>
<evidence type="ECO:0000256" key="23">
    <source>
        <dbReference type="ARBA" id="ARBA00045709"/>
    </source>
</evidence>
<dbReference type="GO" id="GO:0022857">
    <property type="term" value="F:transmembrane transporter activity"/>
    <property type="evidence" value="ECO:0007669"/>
    <property type="project" value="InterPro"/>
</dbReference>
<keyword evidence="6 25" id="KW-0472">Membrane</keyword>
<evidence type="ECO:0000256" key="11">
    <source>
        <dbReference type="ARBA" id="ARBA00044884"/>
    </source>
</evidence>
<evidence type="ECO:0000256" key="24">
    <source>
        <dbReference type="ARBA" id="ARBA00046376"/>
    </source>
</evidence>
<evidence type="ECO:0000256" key="9">
    <source>
        <dbReference type="ARBA" id="ARBA00044878"/>
    </source>
</evidence>
<comment type="catalytic activity">
    <reaction evidence="11">
        <text>L-alpha-aminoacyl-L-histidine(out) = L-alpha-aminoacyl-L-histidine(in)</text>
        <dbReference type="Rhea" id="RHEA:79375"/>
        <dbReference type="ChEBI" id="CHEBI:229967"/>
    </reaction>
</comment>
<comment type="function">
    <text evidence="23">Lysosomal dipeptide uniporter that selectively exports lysine, arginine or histidine-containing dipeptides with a net positive charge from the lysosome lumen into the cytosol. Could play a role in a specific type of protein O-glycosylation indirectly regulating macrophages migration and tissue invasion. Also essential for liver homeostasis.</text>
</comment>
<feature type="domain" description="Major facilitator superfamily (MFS) profile" evidence="26">
    <location>
        <begin position="1"/>
        <end position="367"/>
    </location>
</feature>
<comment type="catalytic activity">
    <reaction evidence="16">
        <text>L-lysyl-L-lysine(out) = L-lysyl-L-lysine(in)</text>
        <dbReference type="Rhea" id="RHEA:79403"/>
        <dbReference type="ChEBI" id="CHEBI:229956"/>
    </reaction>
</comment>
<organism evidence="27 28">
    <name type="scientific">Basidiobolus meristosporus CBS 931.73</name>
    <dbReference type="NCBI Taxonomy" id="1314790"/>
    <lineage>
        <taxon>Eukaryota</taxon>
        <taxon>Fungi</taxon>
        <taxon>Fungi incertae sedis</taxon>
        <taxon>Zoopagomycota</taxon>
        <taxon>Entomophthoromycotina</taxon>
        <taxon>Basidiobolomycetes</taxon>
        <taxon>Basidiobolales</taxon>
        <taxon>Basidiobolaceae</taxon>
        <taxon>Basidiobolus</taxon>
    </lineage>
</organism>
<evidence type="ECO:0000256" key="6">
    <source>
        <dbReference type="ARBA" id="ARBA00023136"/>
    </source>
</evidence>
<comment type="catalytic activity">
    <reaction evidence="19">
        <text>L-alanyl-L-lysine(out) = L-alanyl-L-lysine(in)</text>
        <dbReference type="Rhea" id="RHEA:79415"/>
        <dbReference type="ChEBI" id="CHEBI:192470"/>
    </reaction>
</comment>
<evidence type="ECO:0000256" key="13">
    <source>
        <dbReference type="ARBA" id="ARBA00044893"/>
    </source>
</evidence>
<dbReference type="EMBL" id="MCFE01000217">
    <property type="protein sequence ID" value="ORX93958.1"/>
    <property type="molecule type" value="Genomic_DNA"/>
</dbReference>
<keyword evidence="7" id="KW-0458">Lysosome</keyword>
<feature type="transmembrane region" description="Helical" evidence="25">
    <location>
        <begin position="342"/>
        <end position="366"/>
    </location>
</feature>
<sequence length="367" mass="40067">EIDVNDWQYKVNLLFSVTSLPNVIFPFISGILIDKIGSKFALILFTTTLCIGHALFAFGISVKTFWIMCLGRTLFGIGSGSAEIVQNKLTTDWFRGSLLAFALALNLTFDRWAAAGDAIVSPRLFHFFGNVPMVTWFGLGMCLVSAFCSFLLIRMDTPRARIRSGVNLESKGDTADGSQDIKINDILNLKPAFWLLCVLAVTLYGSVQPFLYISSDYLQSEKYPGRPETAGTVMSIPSLLSSFGTPLCGLMIDRVGHHSELMTFSALVVILVHGLLAFTSITPVLPYIMLGFGYSLFAAALWPSVPSLVHERQLGTGIGISVIAFNLSITGVPMVIARIRVWTGSFFAIQLFFMALAFCGLLAGLLL</sequence>
<evidence type="ECO:0000256" key="10">
    <source>
        <dbReference type="ARBA" id="ARBA00044881"/>
    </source>
</evidence>
<feature type="non-terminal residue" evidence="27">
    <location>
        <position position="1"/>
    </location>
</feature>
<feature type="transmembrane region" description="Helical" evidence="25">
    <location>
        <begin position="314"/>
        <end position="336"/>
    </location>
</feature>
<comment type="catalytic activity">
    <reaction evidence="8">
        <text>L-lysyl-L-alanine(out) = L-lysyl-L-alanine(in)</text>
        <dbReference type="Rhea" id="RHEA:79399"/>
        <dbReference type="ChEBI" id="CHEBI:229954"/>
    </reaction>
</comment>
<evidence type="ECO:0000256" key="17">
    <source>
        <dbReference type="ARBA" id="ARBA00044903"/>
    </source>
</evidence>
<keyword evidence="5 25" id="KW-1133">Transmembrane helix</keyword>
<comment type="catalytic activity">
    <reaction evidence="10">
        <text>L-alpha-aminoacyl-L-arginine(out) = L-alpha-aminoacyl-L-arginine(in)</text>
        <dbReference type="Rhea" id="RHEA:79367"/>
        <dbReference type="ChEBI" id="CHEBI:229968"/>
    </reaction>
</comment>
<dbReference type="InterPro" id="IPR052187">
    <property type="entry name" value="MFSD1"/>
</dbReference>
<dbReference type="Gene3D" id="1.20.1250.20">
    <property type="entry name" value="MFS general substrate transporter like domains"/>
    <property type="match status" value="2"/>
</dbReference>
<evidence type="ECO:0000256" key="4">
    <source>
        <dbReference type="ARBA" id="ARBA00022692"/>
    </source>
</evidence>
<evidence type="ECO:0000256" key="8">
    <source>
        <dbReference type="ARBA" id="ARBA00044876"/>
    </source>
</evidence>
<evidence type="ECO:0000256" key="18">
    <source>
        <dbReference type="ARBA" id="ARBA00044912"/>
    </source>
</evidence>
<comment type="catalytic activity">
    <reaction evidence="13">
        <text>L-alpha-aminoacyl-L-lysine(out) = L-alpha-aminoacyl-L-lysine(in)</text>
        <dbReference type="Rhea" id="RHEA:79383"/>
        <dbReference type="ChEBI" id="CHEBI:229966"/>
    </reaction>
</comment>
<keyword evidence="4 25" id="KW-0812">Transmembrane</keyword>
<feature type="transmembrane region" description="Helical" evidence="25">
    <location>
        <begin position="40"/>
        <end position="59"/>
    </location>
</feature>
<dbReference type="PANTHER" id="PTHR23512">
    <property type="entry name" value="MAJOR FACILITATOR SUPERFAMILY DOMAIN-CONTAINING PROTEIN 1"/>
    <property type="match status" value="1"/>
</dbReference>
<comment type="caution">
    <text evidence="27">The sequence shown here is derived from an EMBL/GenBank/DDBJ whole genome shotgun (WGS) entry which is preliminary data.</text>
</comment>
<evidence type="ECO:0000313" key="27">
    <source>
        <dbReference type="EMBL" id="ORX93958.1"/>
    </source>
</evidence>
<comment type="catalytic activity">
    <reaction evidence="12">
        <text>L-lysyl-L-alpha-amino acid(out) = L-lysyl-L-alpha-amino acid(in)</text>
        <dbReference type="Rhea" id="RHEA:79387"/>
        <dbReference type="ChEBI" id="CHEBI:229965"/>
    </reaction>
</comment>
<dbReference type="Pfam" id="PF07690">
    <property type="entry name" value="MFS_1"/>
    <property type="match status" value="1"/>
</dbReference>
<dbReference type="Proteomes" id="UP000193498">
    <property type="component" value="Unassembled WGS sequence"/>
</dbReference>
<gene>
    <name evidence="27" type="ORF">K493DRAFT_191634</name>
</gene>
<comment type="subunit">
    <text evidence="24">Homodimer. Interacts with lysosomal protein GLMP (via lumenal domain); the interaction starts while both proteins are still in the endoplasmic reticulum and is required for stabilization of MFSD1 in lysosomes but has no direct effect on its targeting to lysosomes or transporter activity.</text>
</comment>
<evidence type="ECO:0000259" key="26">
    <source>
        <dbReference type="PROSITE" id="PS50850"/>
    </source>
</evidence>
<feature type="transmembrane region" description="Helical" evidence="25">
    <location>
        <begin position="261"/>
        <end position="278"/>
    </location>
</feature>